<dbReference type="Gene3D" id="1.10.510.10">
    <property type="entry name" value="Transferase(Phosphotransferase) domain 1"/>
    <property type="match status" value="1"/>
</dbReference>
<accession>A0A017TCB6</accession>
<evidence type="ECO:0000256" key="7">
    <source>
        <dbReference type="ARBA" id="ARBA00048679"/>
    </source>
</evidence>
<evidence type="ECO:0000256" key="9">
    <source>
        <dbReference type="SAM" id="Coils"/>
    </source>
</evidence>
<keyword evidence="9" id="KW-0175">Coiled coil</keyword>
<comment type="catalytic activity">
    <reaction evidence="7">
        <text>L-seryl-[protein] + ATP = O-phospho-L-seryl-[protein] + ADP + H(+)</text>
        <dbReference type="Rhea" id="RHEA:17989"/>
        <dbReference type="Rhea" id="RHEA-COMP:9863"/>
        <dbReference type="Rhea" id="RHEA-COMP:11604"/>
        <dbReference type="ChEBI" id="CHEBI:15378"/>
        <dbReference type="ChEBI" id="CHEBI:29999"/>
        <dbReference type="ChEBI" id="CHEBI:30616"/>
        <dbReference type="ChEBI" id="CHEBI:83421"/>
        <dbReference type="ChEBI" id="CHEBI:456216"/>
        <dbReference type="EC" id="2.7.11.1"/>
    </reaction>
</comment>
<evidence type="ECO:0000259" key="10">
    <source>
        <dbReference type="PROSITE" id="PS50011"/>
    </source>
</evidence>
<dbReference type="FunFam" id="3.30.200.20:FF:000035">
    <property type="entry name" value="Serine/threonine protein kinase Stk1"/>
    <property type="match status" value="1"/>
</dbReference>
<dbReference type="CDD" id="cd14014">
    <property type="entry name" value="STKc_PknB_like"/>
    <property type="match status" value="1"/>
</dbReference>
<dbReference type="STRING" id="1192034.CAP_1186"/>
<evidence type="ECO:0000256" key="6">
    <source>
        <dbReference type="ARBA" id="ARBA00047899"/>
    </source>
</evidence>
<dbReference type="InterPro" id="IPR017441">
    <property type="entry name" value="Protein_kinase_ATP_BS"/>
</dbReference>
<evidence type="ECO:0000256" key="2">
    <source>
        <dbReference type="ARBA" id="ARBA00022679"/>
    </source>
</evidence>
<evidence type="ECO:0000256" key="1">
    <source>
        <dbReference type="ARBA" id="ARBA00022527"/>
    </source>
</evidence>
<evidence type="ECO:0000256" key="5">
    <source>
        <dbReference type="ARBA" id="ARBA00022840"/>
    </source>
</evidence>
<dbReference type="Pfam" id="PF00069">
    <property type="entry name" value="Pkinase"/>
    <property type="match status" value="1"/>
</dbReference>
<evidence type="ECO:0000256" key="4">
    <source>
        <dbReference type="ARBA" id="ARBA00022777"/>
    </source>
</evidence>
<dbReference type="PROSITE" id="PS00108">
    <property type="entry name" value="PROTEIN_KINASE_ST"/>
    <property type="match status" value="1"/>
</dbReference>
<feature type="coiled-coil region" evidence="9">
    <location>
        <begin position="494"/>
        <end position="521"/>
    </location>
</feature>
<keyword evidence="3 8" id="KW-0547">Nucleotide-binding</keyword>
<gene>
    <name evidence="11" type="ORF">CAP_1186</name>
</gene>
<dbReference type="Proteomes" id="UP000019678">
    <property type="component" value="Unassembled WGS sequence"/>
</dbReference>
<dbReference type="PANTHER" id="PTHR43289">
    <property type="entry name" value="MITOGEN-ACTIVATED PROTEIN KINASE KINASE KINASE 20-RELATED"/>
    <property type="match status" value="1"/>
</dbReference>
<comment type="catalytic activity">
    <reaction evidence="6">
        <text>L-threonyl-[protein] + ATP = O-phospho-L-threonyl-[protein] + ADP + H(+)</text>
        <dbReference type="Rhea" id="RHEA:46608"/>
        <dbReference type="Rhea" id="RHEA-COMP:11060"/>
        <dbReference type="Rhea" id="RHEA-COMP:11605"/>
        <dbReference type="ChEBI" id="CHEBI:15378"/>
        <dbReference type="ChEBI" id="CHEBI:30013"/>
        <dbReference type="ChEBI" id="CHEBI:30616"/>
        <dbReference type="ChEBI" id="CHEBI:61977"/>
        <dbReference type="ChEBI" id="CHEBI:456216"/>
        <dbReference type="EC" id="2.7.11.1"/>
    </reaction>
</comment>
<proteinExistence type="predicted"/>
<evidence type="ECO:0000256" key="8">
    <source>
        <dbReference type="PROSITE-ProRule" id="PRU10141"/>
    </source>
</evidence>
<dbReference type="EMBL" id="ASRX01000013">
    <property type="protein sequence ID" value="EYF06928.1"/>
    <property type="molecule type" value="Genomic_DNA"/>
</dbReference>
<dbReference type="SMART" id="SM00220">
    <property type="entry name" value="S_TKc"/>
    <property type="match status" value="1"/>
</dbReference>
<name>A0A017TCB6_9BACT</name>
<dbReference type="eggNOG" id="COG0515">
    <property type="taxonomic scope" value="Bacteria"/>
</dbReference>
<keyword evidence="5 8" id="KW-0067">ATP-binding</keyword>
<dbReference type="InterPro" id="IPR011009">
    <property type="entry name" value="Kinase-like_dom_sf"/>
</dbReference>
<evidence type="ECO:0000313" key="11">
    <source>
        <dbReference type="EMBL" id="EYF06928.1"/>
    </source>
</evidence>
<dbReference type="AlphaFoldDB" id="A0A017TCB6"/>
<organism evidence="11 12">
    <name type="scientific">Chondromyces apiculatus DSM 436</name>
    <dbReference type="NCBI Taxonomy" id="1192034"/>
    <lineage>
        <taxon>Bacteria</taxon>
        <taxon>Pseudomonadati</taxon>
        <taxon>Myxococcota</taxon>
        <taxon>Polyangia</taxon>
        <taxon>Polyangiales</taxon>
        <taxon>Polyangiaceae</taxon>
        <taxon>Chondromyces</taxon>
    </lineage>
</organism>
<dbReference type="InterPro" id="IPR008271">
    <property type="entry name" value="Ser/Thr_kinase_AS"/>
</dbReference>
<dbReference type="RefSeq" id="WP_052374584.1">
    <property type="nucleotide sequence ID" value="NZ_ASRX01000013.1"/>
</dbReference>
<keyword evidence="12" id="KW-1185">Reference proteome</keyword>
<sequence length="569" mass="63437">MKTCPQCNQRYPAETSFCFIDGAALVVENDPRVGTTVAGRYVIAEALGIGGMATVYRAHHKLVDRPCAIKILSLQLAQDATARERFRREARHAQRVAHPNIIEIFDQGETDDGAPFLVMELLVGEPLASVVARTRVPLRRALPIWAQMARALARAHDFEVVHRDLKPENVFVLQDERIKLLDFGIARCAQDARLTNLGEIFGTPQYMAPERATSIDAGAGADLYALGVIMFEMLTQDLPFTAPDPATWLMKHATEVPPRLRTRFPDAPQALDDLVAALMAKNPADRPADAHRVLAELIEIGDALGIPVPPEPEVPLPPEGSVAPPSMGHDPWRSRIALFERMLVQGVGPDSPPDLPRLLESLKANARELNELRRRGLGAQAQLEEVEHDGRIGRLQIGRAMDALTVDASLTREEARVLRARVTPATTHVQAFIPQMMAAHKDVLHWEGRTGFIEPYRELAASYRRIADVIDAWFDARKEERELQAEAVAREHDVADVDAQIKQLRNRLEEVDREMSERRRVSQAAIAEMGRRADHIEADLLRLASRFCAPLRARPELTPLFAELEQLSD</sequence>
<evidence type="ECO:0000256" key="3">
    <source>
        <dbReference type="ARBA" id="ARBA00022741"/>
    </source>
</evidence>
<protein>
    <submittedName>
        <fullName evidence="11">Serine/threonine protein kinase</fullName>
    </submittedName>
</protein>
<keyword evidence="1 11" id="KW-0723">Serine/threonine-protein kinase</keyword>
<dbReference type="PANTHER" id="PTHR43289:SF34">
    <property type="entry name" value="SERINE_THREONINE-PROTEIN KINASE YBDM-RELATED"/>
    <property type="match status" value="1"/>
</dbReference>
<dbReference type="Gene3D" id="3.30.200.20">
    <property type="entry name" value="Phosphorylase Kinase, domain 1"/>
    <property type="match status" value="1"/>
</dbReference>
<dbReference type="OrthoDB" id="5497795at2"/>
<dbReference type="GO" id="GO:0005524">
    <property type="term" value="F:ATP binding"/>
    <property type="evidence" value="ECO:0007669"/>
    <property type="project" value="UniProtKB-UniRule"/>
</dbReference>
<feature type="coiled-coil region" evidence="9">
    <location>
        <begin position="355"/>
        <end position="389"/>
    </location>
</feature>
<evidence type="ECO:0000313" key="12">
    <source>
        <dbReference type="Proteomes" id="UP000019678"/>
    </source>
</evidence>
<dbReference type="PROSITE" id="PS50011">
    <property type="entry name" value="PROTEIN_KINASE_DOM"/>
    <property type="match status" value="1"/>
</dbReference>
<dbReference type="GO" id="GO:0004674">
    <property type="term" value="F:protein serine/threonine kinase activity"/>
    <property type="evidence" value="ECO:0007669"/>
    <property type="project" value="UniProtKB-KW"/>
</dbReference>
<comment type="caution">
    <text evidence="11">The sequence shown here is derived from an EMBL/GenBank/DDBJ whole genome shotgun (WGS) entry which is preliminary data.</text>
</comment>
<reference evidence="11 12" key="1">
    <citation type="submission" date="2013-05" db="EMBL/GenBank/DDBJ databases">
        <title>Genome assembly of Chondromyces apiculatus DSM 436.</title>
        <authorList>
            <person name="Sharma G."/>
            <person name="Khatri I."/>
            <person name="Kaur C."/>
            <person name="Mayilraj S."/>
            <person name="Subramanian S."/>
        </authorList>
    </citation>
    <scope>NUCLEOTIDE SEQUENCE [LARGE SCALE GENOMIC DNA]</scope>
    <source>
        <strain evidence="11 12">DSM 436</strain>
    </source>
</reference>
<feature type="binding site" evidence="8">
    <location>
        <position position="70"/>
    </location>
    <ligand>
        <name>ATP</name>
        <dbReference type="ChEBI" id="CHEBI:30616"/>
    </ligand>
</feature>
<dbReference type="PROSITE" id="PS00107">
    <property type="entry name" value="PROTEIN_KINASE_ATP"/>
    <property type="match status" value="1"/>
</dbReference>
<feature type="domain" description="Protein kinase" evidence="10">
    <location>
        <begin position="41"/>
        <end position="298"/>
    </location>
</feature>
<dbReference type="InterPro" id="IPR000719">
    <property type="entry name" value="Prot_kinase_dom"/>
</dbReference>
<keyword evidence="2" id="KW-0808">Transferase</keyword>
<keyword evidence="4 11" id="KW-0418">Kinase</keyword>
<dbReference type="SUPFAM" id="SSF56112">
    <property type="entry name" value="Protein kinase-like (PK-like)"/>
    <property type="match status" value="1"/>
</dbReference>